<dbReference type="EMBL" id="LWDF02000289">
    <property type="protein sequence ID" value="KAE8250756.1"/>
    <property type="molecule type" value="Genomic_DNA"/>
</dbReference>
<sequence>MNAPEQHPPVPTNTQAHDQPAVPTQPKAKQHPPNPTKTDAHDQPAVPTQPEAKQHPPNPNKRKAIQQPTVSATRKAARDSVPPIRRDRTPSEGPSEDSTVVSDMDDSSDGDPSYLDDLNPMNSTEVLMLARELFAHLAPYSSSWSRARRLKIGSILVDLGYLLMPGVYD</sequence>
<dbReference type="AlphaFoldDB" id="A0A177TCU7"/>
<comment type="caution">
    <text evidence="2">The sequence shown here is derived from an EMBL/GenBank/DDBJ whole genome shotgun (WGS) entry which is preliminary data.</text>
</comment>
<keyword evidence="3" id="KW-1185">Reference proteome</keyword>
<gene>
    <name evidence="2" type="ORF">A4X13_0g4412</name>
</gene>
<organism evidence="2 3">
    <name type="scientific">Tilletia indica</name>
    <dbReference type="NCBI Taxonomy" id="43049"/>
    <lineage>
        <taxon>Eukaryota</taxon>
        <taxon>Fungi</taxon>
        <taxon>Dikarya</taxon>
        <taxon>Basidiomycota</taxon>
        <taxon>Ustilaginomycotina</taxon>
        <taxon>Exobasidiomycetes</taxon>
        <taxon>Tilletiales</taxon>
        <taxon>Tilletiaceae</taxon>
        <taxon>Tilletia</taxon>
    </lineage>
</organism>
<reference evidence="2" key="2">
    <citation type="journal article" date="2019" name="IMA Fungus">
        <title>Genome sequencing and comparison of five Tilletia species to identify candidate genes for the detection of regulated species infecting wheat.</title>
        <authorList>
            <person name="Nguyen H.D.T."/>
            <person name="Sultana T."/>
            <person name="Kesanakurti P."/>
            <person name="Hambleton S."/>
        </authorList>
    </citation>
    <scope>NUCLEOTIDE SEQUENCE</scope>
    <source>
        <strain evidence="2">DAOMC 236416</strain>
    </source>
</reference>
<reference evidence="2" key="1">
    <citation type="submission" date="2016-04" db="EMBL/GenBank/DDBJ databases">
        <authorList>
            <person name="Nguyen H.D."/>
            <person name="Samba Siva P."/>
            <person name="Cullis J."/>
            <person name="Levesque C.A."/>
            <person name="Hambleton S."/>
        </authorList>
    </citation>
    <scope>NUCLEOTIDE SEQUENCE</scope>
    <source>
        <strain evidence="2">DAOMC 236416</strain>
    </source>
</reference>
<dbReference type="Proteomes" id="UP000077521">
    <property type="component" value="Unassembled WGS sequence"/>
</dbReference>
<feature type="region of interest" description="Disordered" evidence="1">
    <location>
        <begin position="1"/>
        <end position="118"/>
    </location>
</feature>
<evidence type="ECO:0000313" key="2">
    <source>
        <dbReference type="EMBL" id="KAE8250756.1"/>
    </source>
</evidence>
<proteinExistence type="predicted"/>
<name>A0A177TCU7_9BASI</name>
<evidence type="ECO:0000256" key="1">
    <source>
        <dbReference type="SAM" id="MobiDB-lite"/>
    </source>
</evidence>
<feature type="compositionally biased region" description="Pro residues" evidence="1">
    <location>
        <begin position="1"/>
        <end position="11"/>
    </location>
</feature>
<protein>
    <submittedName>
        <fullName evidence="2">Uncharacterized protein</fullName>
    </submittedName>
</protein>
<evidence type="ECO:0000313" key="3">
    <source>
        <dbReference type="Proteomes" id="UP000077521"/>
    </source>
</evidence>
<accession>A0A177TCU7</accession>